<evidence type="ECO:0000256" key="1">
    <source>
        <dbReference type="ARBA" id="ARBA00004141"/>
    </source>
</evidence>
<evidence type="ECO:0000256" key="7">
    <source>
        <dbReference type="SAM" id="Phobius"/>
    </source>
</evidence>
<feature type="transmembrane region" description="Helical" evidence="7">
    <location>
        <begin position="333"/>
        <end position="354"/>
    </location>
</feature>
<sequence length="584" mass="65979">SPNRDLYERQLVHDVDEFATQYNLDDLRDVIRKGAFLSSDGVDIDRIDGLTAEEVIILGKEKSKKLEHDVGHNRVLLCAYLSGFVLGRNMYSLTFPSTYSDAATGWYWDNSSNLDHGNHLLGSAPLISSSLLGCWCTAVFSRFYGRRWGVFTSGIILFVSLLGEVLSTTWESKLLCRLLLGFAVGIQACTIPIYLVEVSRSHERGTTLSSMSMATGMGYFMAASALLCRMGDSPEVGGMIWVIFNLVSAGILPFPILMCPESPRWYTARGQMKNAYQSLRIIAGADILAARDLWRIHLQMKLETQNFGHRNLPTRFMHIFAVPWIRRATMASVVVMLSSSLSGIAVVSSTFHLLRSEAGEQSIYNAMLLISNPAVIMFGGATGVYLMDKWGRRRLLLVSLLVLPFLLVLIGHQFYSLGLEMSIYFCIAFEFIWALGADATRLVYPAEVFPIYHRGESLHGYLIYGADKIELGMALSVCIFYVTQGVMKVIVLSEPHTVFVASILFFLAFLFVRETNQIGLEDMHTVFEVSNRKLVRYRLFKVIPYMFKRYILRRKVRLEKLEDHRDYENRIFYTDGNDAISDVA</sequence>
<feature type="transmembrane region" description="Helical" evidence="7">
    <location>
        <begin position="461"/>
        <end position="483"/>
    </location>
</feature>
<dbReference type="PROSITE" id="PS50850">
    <property type="entry name" value="MFS"/>
    <property type="match status" value="1"/>
</dbReference>
<dbReference type="AlphaFoldDB" id="A0A1L9RCN5"/>
<dbReference type="InterPro" id="IPR050814">
    <property type="entry name" value="Myo-inositol_Transporter"/>
</dbReference>
<evidence type="ECO:0000259" key="8">
    <source>
        <dbReference type="PROSITE" id="PS50850"/>
    </source>
</evidence>
<dbReference type="PROSITE" id="PS00216">
    <property type="entry name" value="SUGAR_TRANSPORT_1"/>
    <property type="match status" value="1"/>
</dbReference>
<keyword evidence="3" id="KW-0813">Transport</keyword>
<dbReference type="PANTHER" id="PTHR48020:SF40">
    <property type="entry name" value="MAJOR FACILITATOR SUPERFAMILY (MFS) PROFILE DOMAIN-CONTAINING PROTEIN"/>
    <property type="match status" value="1"/>
</dbReference>
<dbReference type="PROSITE" id="PS00217">
    <property type="entry name" value="SUGAR_TRANSPORT_2"/>
    <property type="match status" value="1"/>
</dbReference>
<dbReference type="GO" id="GO:0022857">
    <property type="term" value="F:transmembrane transporter activity"/>
    <property type="evidence" value="ECO:0007669"/>
    <property type="project" value="InterPro"/>
</dbReference>
<protein>
    <recommendedName>
        <fullName evidence="8">Major facilitator superfamily (MFS) profile domain-containing protein</fullName>
    </recommendedName>
</protein>
<evidence type="ECO:0000256" key="4">
    <source>
        <dbReference type="ARBA" id="ARBA00022692"/>
    </source>
</evidence>
<evidence type="ECO:0000256" key="5">
    <source>
        <dbReference type="ARBA" id="ARBA00022989"/>
    </source>
</evidence>
<dbReference type="InterPro" id="IPR036259">
    <property type="entry name" value="MFS_trans_sf"/>
</dbReference>
<feature type="transmembrane region" description="Helical" evidence="7">
    <location>
        <begin position="395"/>
        <end position="415"/>
    </location>
</feature>
<dbReference type="InterPro" id="IPR005829">
    <property type="entry name" value="Sugar_transporter_CS"/>
</dbReference>
<organism evidence="9 10">
    <name type="scientific">Aspergillus wentii DTO 134E9</name>
    <dbReference type="NCBI Taxonomy" id="1073089"/>
    <lineage>
        <taxon>Eukaryota</taxon>
        <taxon>Fungi</taxon>
        <taxon>Dikarya</taxon>
        <taxon>Ascomycota</taxon>
        <taxon>Pezizomycotina</taxon>
        <taxon>Eurotiomycetes</taxon>
        <taxon>Eurotiomycetidae</taxon>
        <taxon>Eurotiales</taxon>
        <taxon>Aspergillaceae</taxon>
        <taxon>Aspergillus</taxon>
        <taxon>Aspergillus subgen. Cremei</taxon>
    </lineage>
</organism>
<reference evidence="10" key="1">
    <citation type="journal article" date="2017" name="Genome Biol.">
        <title>Comparative genomics reveals high biological diversity and specific adaptations in the industrially and medically important fungal genus Aspergillus.</title>
        <authorList>
            <person name="de Vries R.P."/>
            <person name="Riley R."/>
            <person name="Wiebenga A."/>
            <person name="Aguilar-Osorio G."/>
            <person name="Amillis S."/>
            <person name="Uchima C.A."/>
            <person name="Anderluh G."/>
            <person name="Asadollahi M."/>
            <person name="Askin M."/>
            <person name="Barry K."/>
            <person name="Battaglia E."/>
            <person name="Bayram O."/>
            <person name="Benocci T."/>
            <person name="Braus-Stromeyer S.A."/>
            <person name="Caldana C."/>
            <person name="Canovas D."/>
            <person name="Cerqueira G.C."/>
            <person name="Chen F."/>
            <person name="Chen W."/>
            <person name="Choi C."/>
            <person name="Clum A."/>
            <person name="Dos Santos R.A."/>
            <person name="Damasio A.R."/>
            <person name="Diallinas G."/>
            <person name="Emri T."/>
            <person name="Fekete E."/>
            <person name="Flipphi M."/>
            <person name="Freyberg S."/>
            <person name="Gallo A."/>
            <person name="Gournas C."/>
            <person name="Habgood R."/>
            <person name="Hainaut M."/>
            <person name="Harispe M.L."/>
            <person name="Henrissat B."/>
            <person name="Hilden K.S."/>
            <person name="Hope R."/>
            <person name="Hossain A."/>
            <person name="Karabika E."/>
            <person name="Karaffa L."/>
            <person name="Karanyi Z."/>
            <person name="Krasevec N."/>
            <person name="Kuo A."/>
            <person name="Kusch H."/>
            <person name="LaButti K."/>
            <person name="Lagendijk E.L."/>
            <person name="Lapidus A."/>
            <person name="Levasseur A."/>
            <person name="Lindquist E."/>
            <person name="Lipzen A."/>
            <person name="Logrieco A.F."/>
            <person name="MacCabe A."/>
            <person name="Maekelae M.R."/>
            <person name="Malavazi I."/>
            <person name="Melin P."/>
            <person name="Meyer V."/>
            <person name="Mielnichuk N."/>
            <person name="Miskei M."/>
            <person name="Molnar A.P."/>
            <person name="Mule G."/>
            <person name="Ngan C.Y."/>
            <person name="Orejas M."/>
            <person name="Orosz E."/>
            <person name="Ouedraogo J.P."/>
            <person name="Overkamp K.M."/>
            <person name="Park H.-S."/>
            <person name="Perrone G."/>
            <person name="Piumi F."/>
            <person name="Punt P.J."/>
            <person name="Ram A.F."/>
            <person name="Ramon A."/>
            <person name="Rauscher S."/>
            <person name="Record E."/>
            <person name="Riano-Pachon D.M."/>
            <person name="Robert V."/>
            <person name="Roehrig J."/>
            <person name="Ruller R."/>
            <person name="Salamov A."/>
            <person name="Salih N.S."/>
            <person name="Samson R.A."/>
            <person name="Sandor E."/>
            <person name="Sanguinetti M."/>
            <person name="Schuetze T."/>
            <person name="Sepcic K."/>
            <person name="Shelest E."/>
            <person name="Sherlock G."/>
            <person name="Sophianopoulou V."/>
            <person name="Squina F.M."/>
            <person name="Sun H."/>
            <person name="Susca A."/>
            <person name="Todd R.B."/>
            <person name="Tsang A."/>
            <person name="Unkles S.E."/>
            <person name="van de Wiele N."/>
            <person name="van Rossen-Uffink D."/>
            <person name="Oliveira J.V."/>
            <person name="Vesth T.C."/>
            <person name="Visser J."/>
            <person name="Yu J.-H."/>
            <person name="Zhou M."/>
            <person name="Andersen M.R."/>
            <person name="Archer D.B."/>
            <person name="Baker S.E."/>
            <person name="Benoit I."/>
            <person name="Brakhage A.A."/>
            <person name="Braus G.H."/>
            <person name="Fischer R."/>
            <person name="Frisvad J.C."/>
            <person name="Goldman G.H."/>
            <person name="Houbraken J."/>
            <person name="Oakley B."/>
            <person name="Pocsi I."/>
            <person name="Scazzocchio C."/>
            <person name="Seiboth B."/>
            <person name="vanKuyk P.A."/>
            <person name="Wortman J."/>
            <person name="Dyer P.S."/>
            <person name="Grigoriev I.V."/>
        </authorList>
    </citation>
    <scope>NUCLEOTIDE SEQUENCE [LARGE SCALE GENOMIC DNA]</scope>
    <source>
        <strain evidence="10">DTO 134E9</strain>
    </source>
</reference>
<dbReference type="STRING" id="1073089.A0A1L9RCN5"/>
<name>A0A1L9RCN5_ASPWE</name>
<feature type="non-terminal residue" evidence="9">
    <location>
        <position position="1"/>
    </location>
</feature>
<keyword evidence="10" id="KW-1185">Reference proteome</keyword>
<evidence type="ECO:0000256" key="3">
    <source>
        <dbReference type="ARBA" id="ARBA00022448"/>
    </source>
</evidence>
<evidence type="ECO:0000313" key="10">
    <source>
        <dbReference type="Proteomes" id="UP000184383"/>
    </source>
</evidence>
<keyword evidence="5 7" id="KW-1133">Transmembrane helix</keyword>
<dbReference type="Proteomes" id="UP000184383">
    <property type="component" value="Unassembled WGS sequence"/>
</dbReference>
<dbReference type="PANTHER" id="PTHR48020">
    <property type="entry name" value="PROTON MYO-INOSITOL COTRANSPORTER"/>
    <property type="match status" value="1"/>
</dbReference>
<dbReference type="OrthoDB" id="4498530at2759"/>
<accession>A0A1L9RCN5</accession>
<feature type="transmembrane region" description="Helical" evidence="7">
    <location>
        <begin position="208"/>
        <end position="227"/>
    </location>
</feature>
<dbReference type="GeneID" id="63744468"/>
<gene>
    <name evidence="9" type="ORF">ASPWEDRAFT_115942</name>
</gene>
<dbReference type="EMBL" id="KV878214">
    <property type="protein sequence ID" value="OJJ32671.1"/>
    <property type="molecule type" value="Genomic_DNA"/>
</dbReference>
<keyword evidence="6 7" id="KW-0472">Membrane</keyword>
<feature type="transmembrane region" description="Helical" evidence="7">
    <location>
        <begin position="366"/>
        <end position="386"/>
    </location>
</feature>
<feature type="transmembrane region" description="Helical" evidence="7">
    <location>
        <begin position="239"/>
        <end position="259"/>
    </location>
</feature>
<feature type="transmembrane region" description="Helical" evidence="7">
    <location>
        <begin position="178"/>
        <end position="196"/>
    </location>
</feature>
<dbReference type="InterPro" id="IPR005828">
    <property type="entry name" value="MFS_sugar_transport-like"/>
</dbReference>
<dbReference type="GO" id="GO:0016020">
    <property type="term" value="C:membrane"/>
    <property type="evidence" value="ECO:0007669"/>
    <property type="project" value="UniProtKB-SubCell"/>
</dbReference>
<comment type="similarity">
    <text evidence="2">Belongs to the major facilitator superfamily. Sugar transporter (TC 2.A.1.1) family.</text>
</comment>
<dbReference type="Pfam" id="PF00083">
    <property type="entry name" value="Sugar_tr"/>
    <property type="match status" value="1"/>
</dbReference>
<comment type="subcellular location">
    <subcellularLocation>
        <location evidence="1">Membrane</location>
        <topology evidence="1">Multi-pass membrane protein</topology>
    </subcellularLocation>
</comment>
<dbReference type="InterPro" id="IPR020846">
    <property type="entry name" value="MFS_dom"/>
</dbReference>
<dbReference type="SUPFAM" id="SSF103473">
    <property type="entry name" value="MFS general substrate transporter"/>
    <property type="match status" value="1"/>
</dbReference>
<evidence type="ECO:0000256" key="2">
    <source>
        <dbReference type="ARBA" id="ARBA00010992"/>
    </source>
</evidence>
<feature type="transmembrane region" description="Helical" evidence="7">
    <location>
        <begin position="120"/>
        <end position="141"/>
    </location>
</feature>
<feature type="transmembrane region" description="Helical" evidence="7">
    <location>
        <begin position="495"/>
        <end position="512"/>
    </location>
</feature>
<feature type="domain" description="Major facilitator superfamily (MFS) profile" evidence="8">
    <location>
        <begin position="75"/>
        <end position="516"/>
    </location>
</feature>
<dbReference type="Gene3D" id="1.20.1250.20">
    <property type="entry name" value="MFS general substrate transporter like domains"/>
    <property type="match status" value="1"/>
</dbReference>
<proteinExistence type="inferred from homology"/>
<feature type="transmembrane region" description="Helical" evidence="7">
    <location>
        <begin position="148"/>
        <end position="166"/>
    </location>
</feature>
<dbReference type="VEuPathDB" id="FungiDB:ASPWEDRAFT_115942"/>
<evidence type="ECO:0000256" key="6">
    <source>
        <dbReference type="ARBA" id="ARBA00023136"/>
    </source>
</evidence>
<dbReference type="RefSeq" id="XP_040686348.1">
    <property type="nucleotide sequence ID" value="XM_040828620.1"/>
</dbReference>
<evidence type="ECO:0000313" key="9">
    <source>
        <dbReference type="EMBL" id="OJJ32671.1"/>
    </source>
</evidence>
<feature type="transmembrane region" description="Helical" evidence="7">
    <location>
        <begin position="74"/>
        <end position="91"/>
    </location>
</feature>
<keyword evidence="4 7" id="KW-0812">Transmembrane</keyword>